<dbReference type="CDD" id="cd07247">
    <property type="entry name" value="SgaA_N_like"/>
    <property type="match status" value="2"/>
</dbReference>
<dbReference type="PROSITE" id="PS51819">
    <property type="entry name" value="VOC"/>
    <property type="match status" value="2"/>
</dbReference>
<evidence type="ECO:0000313" key="2">
    <source>
        <dbReference type="EMBL" id="MBA4863168.1"/>
    </source>
</evidence>
<evidence type="ECO:0000313" key="3">
    <source>
        <dbReference type="Proteomes" id="UP000586976"/>
    </source>
</evidence>
<dbReference type="InterPro" id="IPR004360">
    <property type="entry name" value="Glyas_Fos-R_dOase_dom"/>
</dbReference>
<sequence length="265" mass="28501">MAVEPEGTPCWADAMFSDVEGAKSFYGDVLGWTFGESSSEYGNYTQAYSNGKAVAAVVPPMPGQEGQSAWCLYLASPDVAATAEKIREAGGDVLMEPMQVGDFGSMLLARDPSGVAFGVWQAGTHEGFEAKAEPGAYCWAEIFTREPEKSDAFFPAVFPYSVKRLEDDAIDFNLYNLGDEAVLGRMKMTEEFPPEVPSYINVYFTVDDCDAAVAKATERGGVLRFGPMDTPFGRFAALSDPQGASFSVIDVAKTTGEMPKVSDVS</sequence>
<feature type="domain" description="VOC" evidence="1">
    <location>
        <begin position="8"/>
        <end position="122"/>
    </location>
</feature>
<dbReference type="AlphaFoldDB" id="A0A7W2D1T8"/>
<protein>
    <submittedName>
        <fullName evidence="2">VOC family protein</fullName>
    </submittedName>
</protein>
<dbReference type="PANTHER" id="PTHR33993:SF10">
    <property type="entry name" value="CONSERVED PROTEIN"/>
    <property type="match status" value="1"/>
</dbReference>
<dbReference type="Gene3D" id="3.10.180.10">
    <property type="entry name" value="2,3-Dihydroxybiphenyl 1,2-Dioxygenase, domain 1"/>
    <property type="match status" value="2"/>
</dbReference>
<name>A0A7W2D1T8_9ACTN</name>
<proteinExistence type="predicted"/>
<dbReference type="SUPFAM" id="SSF54593">
    <property type="entry name" value="Glyoxalase/Bleomycin resistance protein/Dihydroxybiphenyl dioxygenase"/>
    <property type="match status" value="2"/>
</dbReference>
<dbReference type="InterPro" id="IPR037523">
    <property type="entry name" value="VOC_core"/>
</dbReference>
<dbReference type="InterPro" id="IPR029068">
    <property type="entry name" value="Glyas_Bleomycin-R_OHBP_Dase"/>
</dbReference>
<reference evidence="2 3" key="1">
    <citation type="submission" date="2020-07" db="EMBL/GenBank/DDBJ databases">
        <title>Streptomyces isolated from Indian soil.</title>
        <authorList>
            <person name="Mandal S."/>
            <person name="Maiti P.K."/>
        </authorList>
    </citation>
    <scope>NUCLEOTIDE SEQUENCE [LARGE SCALE GENOMIC DNA]</scope>
    <source>
        <strain evidence="2 3">PSKA54</strain>
    </source>
</reference>
<gene>
    <name evidence="2" type="ORF">H1V43_17620</name>
</gene>
<dbReference type="EMBL" id="JACEQY010000018">
    <property type="protein sequence ID" value="MBA4863168.1"/>
    <property type="molecule type" value="Genomic_DNA"/>
</dbReference>
<organism evidence="2 3">
    <name type="scientific">Streptomyces himalayensis subsp. aureolus</name>
    <dbReference type="NCBI Taxonomy" id="2758039"/>
    <lineage>
        <taxon>Bacteria</taxon>
        <taxon>Bacillati</taxon>
        <taxon>Actinomycetota</taxon>
        <taxon>Actinomycetes</taxon>
        <taxon>Kitasatosporales</taxon>
        <taxon>Streptomycetaceae</taxon>
        <taxon>Streptomyces</taxon>
        <taxon>Streptomyces himalayensis</taxon>
    </lineage>
</organism>
<comment type="caution">
    <text evidence="2">The sequence shown here is derived from an EMBL/GenBank/DDBJ whole genome shotgun (WGS) entry which is preliminary data.</text>
</comment>
<feature type="domain" description="VOC" evidence="1">
    <location>
        <begin position="136"/>
        <end position="251"/>
    </location>
</feature>
<evidence type="ECO:0000259" key="1">
    <source>
        <dbReference type="PROSITE" id="PS51819"/>
    </source>
</evidence>
<dbReference type="Proteomes" id="UP000586976">
    <property type="component" value="Unassembled WGS sequence"/>
</dbReference>
<dbReference type="RefSeq" id="WP_181864916.1">
    <property type="nucleotide sequence ID" value="NZ_JACEQY010000018.1"/>
</dbReference>
<dbReference type="PANTHER" id="PTHR33993">
    <property type="entry name" value="GLYOXALASE-RELATED"/>
    <property type="match status" value="1"/>
</dbReference>
<dbReference type="Pfam" id="PF00903">
    <property type="entry name" value="Glyoxalase"/>
    <property type="match status" value="1"/>
</dbReference>
<accession>A0A7W2D1T8</accession>
<keyword evidence="3" id="KW-1185">Reference proteome</keyword>
<dbReference type="InterPro" id="IPR052164">
    <property type="entry name" value="Anthracycline_SecMetBiosynth"/>
</dbReference>